<dbReference type="AlphaFoldDB" id="A0A6L3ZHP7"/>
<comment type="similarity">
    <text evidence="1">Belongs to the NAD(P)-dependent epimerase/dehydratase family. SDR39U1 subfamily.</text>
</comment>
<dbReference type="PANTHER" id="PTHR11092:SF0">
    <property type="entry name" value="EPIMERASE FAMILY PROTEIN SDR39U1"/>
    <property type="match status" value="1"/>
</dbReference>
<dbReference type="Proteomes" id="UP000484164">
    <property type="component" value="Unassembled WGS sequence"/>
</dbReference>
<keyword evidence="5" id="KW-1185">Reference proteome</keyword>
<dbReference type="InterPro" id="IPR013549">
    <property type="entry name" value="DUF1731"/>
</dbReference>
<dbReference type="RefSeq" id="WP_151691928.1">
    <property type="nucleotide sequence ID" value="NZ_BMGX01000002.1"/>
</dbReference>
<dbReference type="InterPro" id="IPR010099">
    <property type="entry name" value="SDR39U1"/>
</dbReference>
<name>A0A6L3ZHP7_9FLAO</name>
<sequence>MKKVLISGGSGTIGTELTKQLIERGIEVRWLSRSASTSYPGVKVFEWDPMRHDIDTEALKDVDTVFHLAGANVAMRWNAENKKTIVNSRVESTLTFIRAWEEGAHKPNTFISSSAVGYYPSNFTKTMHEDDQPGNGFLNDVVVQWENAVKQVEKYGIRTVRLRIGVVLSEDGGALGKMLPIYKMGLGSPLGSGKQWMPWIHLEDVARIFLHAATHDNMSGAYNTAAPNPVQNAEFSKALANALGKPHFMPAVPTFALKLAMGSMAQIALDSNRVSTNKLAQTGFEWKWNELEPALKDTL</sequence>
<comment type="caution">
    <text evidence="4">The sequence shown here is derived from an EMBL/GenBank/DDBJ whole genome shotgun (WGS) entry which is preliminary data.</text>
</comment>
<evidence type="ECO:0000313" key="5">
    <source>
        <dbReference type="Proteomes" id="UP000484164"/>
    </source>
</evidence>
<dbReference type="SUPFAM" id="SSF51735">
    <property type="entry name" value="NAD(P)-binding Rossmann-fold domains"/>
    <property type="match status" value="1"/>
</dbReference>
<accession>A0A6L3ZHP7</accession>
<evidence type="ECO:0000259" key="2">
    <source>
        <dbReference type="Pfam" id="PF01370"/>
    </source>
</evidence>
<evidence type="ECO:0000256" key="1">
    <source>
        <dbReference type="ARBA" id="ARBA00009353"/>
    </source>
</evidence>
<reference evidence="4 5" key="1">
    <citation type="submission" date="2019-10" db="EMBL/GenBank/DDBJ databases">
        <title>Genome sequence of Phaeocystidibacter marisrubri JCM30614 (type strain).</title>
        <authorList>
            <person name="Bowman J.P."/>
        </authorList>
    </citation>
    <scope>NUCLEOTIDE SEQUENCE [LARGE SCALE GENOMIC DNA]</scope>
    <source>
        <strain evidence="4 5">JCM 30614</strain>
    </source>
</reference>
<dbReference type="InterPro" id="IPR001509">
    <property type="entry name" value="Epimerase_deHydtase"/>
</dbReference>
<proteinExistence type="inferred from homology"/>
<dbReference type="OrthoDB" id="9801773at2"/>
<dbReference type="Gene3D" id="3.40.50.720">
    <property type="entry name" value="NAD(P)-binding Rossmann-like Domain"/>
    <property type="match status" value="1"/>
</dbReference>
<evidence type="ECO:0000313" key="4">
    <source>
        <dbReference type="EMBL" id="KAB2817357.1"/>
    </source>
</evidence>
<evidence type="ECO:0000259" key="3">
    <source>
        <dbReference type="Pfam" id="PF08338"/>
    </source>
</evidence>
<feature type="domain" description="DUF1731" evidence="3">
    <location>
        <begin position="252"/>
        <end position="297"/>
    </location>
</feature>
<protein>
    <submittedName>
        <fullName evidence="4">TIGR01777 family protein</fullName>
    </submittedName>
</protein>
<organism evidence="4 5">
    <name type="scientific">Phaeocystidibacter marisrubri</name>
    <dbReference type="NCBI Taxonomy" id="1577780"/>
    <lineage>
        <taxon>Bacteria</taxon>
        <taxon>Pseudomonadati</taxon>
        <taxon>Bacteroidota</taxon>
        <taxon>Flavobacteriia</taxon>
        <taxon>Flavobacteriales</taxon>
        <taxon>Phaeocystidibacteraceae</taxon>
        <taxon>Phaeocystidibacter</taxon>
    </lineage>
</organism>
<dbReference type="Pfam" id="PF01370">
    <property type="entry name" value="Epimerase"/>
    <property type="match status" value="1"/>
</dbReference>
<dbReference type="NCBIfam" id="TIGR01777">
    <property type="entry name" value="yfcH"/>
    <property type="match status" value="1"/>
</dbReference>
<dbReference type="EMBL" id="WBVQ01000001">
    <property type="protein sequence ID" value="KAB2817357.1"/>
    <property type="molecule type" value="Genomic_DNA"/>
</dbReference>
<dbReference type="InterPro" id="IPR036291">
    <property type="entry name" value="NAD(P)-bd_dom_sf"/>
</dbReference>
<dbReference type="PANTHER" id="PTHR11092">
    <property type="entry name" value="SUGAR NUCLEOTIDE EPIMERASE RELATED"/>
    <property type="match status" value="1"/>
</dbReference>
<dbReference type="Pfam" id="PF08338">
    <property type="entry name" value="DUF1731"/>
    <property type="match status" value="1"/>
</dbReference>
<feature type="domain" description="NAD-dependent epimerase/dehydratase" evidence="2">
    <location>
        <begin position="4"/>
        <end position="223"/>
    </location>
</feature>
<gene>
    <name evidence="4" type="ORF">F8C82_02895</name>
</gene>